<evidence type="ECO:0000259" key="1">
    <source>
        <dbReference type="Pfam" id="PF20736"/>
    </source>
</evidence>
<organism evidence="2">
    <name type="scientific">bioreactor metagenome</name>
    <dbReference type="NCBI Taxonomy" id="1076179"/>
    <lineage>
        <taxon>unclassified sequences</taxon>
        <taxon>metagenomes</taxon>
        <taxon>ecological metagenomes</taxon>
    </lineage>
</organism>
<sequence length="171" mass="19384">MKTAENMTLALRIPSWSDESTVLINDQPVEKVTRGDYLKISRTWKEGDKIQIRLDMKGELHYTGQSPVNVAITRGPVVLTRDERLAGPKLEAVIAPIKDKNGFIHLTPQKNHNSDAWMVFSAKFLPEAYTEYNAEPVEVNLCDYASAGNTMGTYPFFKVWMPQLVDPRKTE</sequence>
<dbReference type="Pfam" id="PF20736">
    <property type="entry name" value="Glyco_hydro127M"/>
    <property type="match status" value="1"/>
</dbReference>
<reference evidence="2" key="1">
    <citation type="submission" date="2019-08" db="EMBL/GenBank/DDBJ databases">
        <authorList>
            <person name="Kucharzyk K."/>
            <person name="Murdoch R.W."/>
            <person name="Higgins S."/>
            <person name="Loffler F."/>
        </authorList>
    </citation>
    <scope>NUCLEOTIDE SEQUENCE</scope>
</reference>
<comment type="caution">
    <text evidence="2">The sequence shown here is derived from an EMBL/GenBank/DDBJ whole genome shotgun (WGS) entry which is preliminary data.</text>
</comment>
<feature type="domain" description="Non-reducing end beta-L-arabinofuranosidase-like GH127 middle" evidence="1">
    <location>
        <begin position="3"/>
        <end position="56"/>
    </location>
</feature>
<dbReference type="PANTHER" id="PTHR43465:SF2">
    <property type="entry name" value="DUF1680 DOMAIN PROTEIN (AFU_ORTHOLOGUE AFUA_1G08910)"/>
    <property type="match status" value="1"/>
</dbReference>
<name>A0A645CWK3_9ZZZZ</name>
<dbReference type="InterPro" id="IPR049174">
    <property type="entry name" value="Beta-AFase-like"/>
</dbReference>
<dbReference type="EMBL" id="VSSQ01030683">
    <property type="protein sequence ID" value="MPM81304.1"/>
    <property type="molecule type" value="Genomic_DNA"/>
</dbReference>
<dbReference type="InterPro" id="IPR049046">
    <property type="entry name" value="Beta-AFase-like_GH127_middle"/>
</dbReference>
<dbReference type="PANTHER" id="PTHR43465">
    <property type="entry name" value="DUF1680 DOMAIN PROTEIN (AFU_ORTHOLOGUE AFUA_1G08910)"/>
    <property type="match status" value="1"/>
</dbReference>
<protein>
    <recommendedName>
        <fullName evidence="1">Non-reducing end beta-L-arabinofuranosidase-like GH127 middle domain-containing protein</fullName>
    </recommendedName>
</protein>
<proteinExistence type="predicted"/>
<evidence type="ECO:0000313" key="2">
    <source>
        <dbReference type="EMBL" id="MPM81304.1"/>
    </source>
</evidence>
<gene>
    <name evidence="2" type="ORF">SDC9_128356</name>
</gene>
<accession>A0A645CWK3</accession>
<dbReference type="AlphaFoldDB" id="A0A645CWK3"/>